<keyword evidence="3" id="KW-0493">Microtubule</keyword>
<accession>A0A3B0KC11</accession>
<evidence type="ECO:0000256" key="3">
    <source>
        <dbReference type="ARBA" id="ARBA00022701"/>
    </source>
</evidence>
<feature type="compositionally biased region" description="Polar residues" evidence="8">
    <location>
        <begin position="154"/>
        <end position="167"/>
    </location>
</feature>
<dbReference type="OrthoDB" id="2016263at2759"/>
<evidence type="ECO:0000256" key="4">
    <source>
        <dbReference type="ARBA" id="ARBA00022741"/>
    </source>
</evidence>
<dbReference type="SUPFAM" id="SSF56059">
    <property type="entry name" value="Glutathione synthetase ATP-binding domain-like"/>
    <property type="match status" value="1"/>
</dbReference>
<feature type="compositionally biased region" description="Basic residues" evidence="8">
    <location>
        <begin position="581"/>
        <end position="590"/>
    </location>
</feature>
<dbReference type="PROSITE" id="PS51221">
    <property type="entry name" value="TTL"/>
    <property type="match status" value="1"/>
</dbReference>
<dbReference type="AlphaFoldDB" id="A0A3B0KC11"/>
<keyword evidence="10" id="KW-1185">Reference proteome</keyword>
<dbReference type="GO" id="GO:0036064">
    <property type="term" value="C:ciliary basal body"/>
    <property type="evidence" value="ECO:0007669"/>
    <property type="project" value="TreeGrafter"/>
</dbReference>
<keyword evidence="5" id="KW-0067">ATP-binding</keyword>
<evidence type="ECO:0000256" key="8">
    <source>
        <dbReference type="SAM" id="MobiDB-lite"/>
    </source>
</evidence>
<evidence type="ECO:0000256" key="7">
    <source>
        <dbReference type="ARBA" id="ARBA00049274"/>
    </source>
</evidence>
<dbReference type="Proteomes" id="UP000268350">
    <property type="component" value="Unassembled WGS sequence"/>
</dbReference>
<feature type="region of interest" description="Disordered" evidence="8">
    <location>
        <begin position="154"/>
        <end position="183"/>
    </location>
</feature>
<evidence type="ECO:0000256" key="6">
    <source>
        <dbReference type="ARBA" id="ARBA00041448"/>
    </source>
</evidence>
<evidence type="ECO:0000256" key="2">
    <source>
        <dbReference type="ARBA" id="ARBA00022598"/>
    </source>
</evidence>
<evidence type="ECO:0000256" key="5">
    <source>
        <dbReference type="ARBA" id="ARBA00022840"/>
    </source>
</evidence>
<dbReference type="OMA" id="WITSGKM"/>
<comment type="catalytic activity">
    <reaction evidence="7">
        <text>L-glutamyl-[protein] + L-glutamate + ATP = gamma-L-glutamyl-L-glutamyl-[protein] + ADP + phosphate + H(+)</text>
        <dbReference type="Rhea" id="RHEA:60144"/>
        <dbReference type="Rhea" id="RHEA-COMP:10208"/>
        <dbReference type="Rhea" id="RHEA-COMP:15517"/>
        <dbReference type="ChEBI" id="CHEBI:15378"/>
        <dbReference type="ChEBI" id="CHEBI:29973"/>
        <dbReference type="ChEBI" id="CHEBI:29985"/>
        <dbReference type="ChEBI" id="CHEBI:30616"/>
        <dbReference type="ChEBI" id="CHEBI:43474"/>
        <dbReference type="ChEBI" id="CHEBI:143622"/>
        <dbReference type="ChEBI" id="CHEBI:456216"/>
    </reaction>
    <physiologicalReaction direction="left-to-right" evidence="7">
        <dbReference type="Rhea" id="RHEA:60145"/>
    </physiologicalReaction>
</comment>
<feature type="compositionally biased region" description="Polar residues" evidence="8">
    <location>
        <begin position="569"/>
        <end position="578"/>
    </location>
</feature>
<evidence type="ECO:0000256" key="1">
    <source>
        <dbReference type="ARBA" id="ARBA00006820"/>
    </source>
</evidence>
<reference evidence="10" key="1">
    <citation type="submission" date="2018-01" db="EMBL/GenBank/DDBJ databases">
        <authorList>
            <person name="Alioto T."/>
            <person name="Alioto T."/>
        </authorList>
    </citation>
    <scope>NUCLEOTIDE SEQUENCE [LARGE SCALE GENOMIC DNA]</scope>
</reference>
<sequence>MPSSLCETVTNSVDSLEFPKHDDWITSGKMGSRDAVLVFRTNILNPKTRKNLSESYSSPVLPESCSNMESTIVSRKGEHDMSSLSLPSCSNEALNGLKQRKIYVSFRNAVHIKQTENSDFQNTAKKINKQYSSSDASMSSEGEEPTRNIQNKFRSLKNNPNDINSNLAEDVTKESGYDSATPAKSITNISASEEDECATEDDEECGIVMPAYKLKITYKFIQTETKLLRKIFDVHGLREVEGDSNFNLLWTGVHMKLDVLRNLAPYQRVNHFPRSYELTRKDRLYKNIERMQHLRGMKHFDIVPQSFILPLESRDLIIAHNKHRGPWIVKPAASSRGRGIFIVNSPDQIPQDEQVLVSKYIVDPLCIDGHKCDLRVYVLVTSFDPLIIYLYKEGIVRLATVRYDRHADHLWNPCMHLCNYSINKYHSDYIRSSDAQDEDVGHKWTLSALLRHLKMQGCDTHQLMLNIEDLIIKAILACAQTIISACRMFVPNGNNCFELYGFDILIDNSLKPWLLEVNLSPSMGVDSPLDTKVKACLIADLLTCVGIPAYSPEMRSHYDSKWSRFRSSSCQRSTNVPSGQHKIKKNKKKGSVSTDQLTGEEQRILRNARLQYSRRGGFERIFPTDDSMQRYGNFLDSTNGIPISTPNVQGQTFQTLIMQHNYNQMLHSNLYCHDKSDIIDDNLEKSRIKQYERALETGSEIPFVKKPAVEKSEEEGRRQRKLMLKKIGNGSELTQFQARQTFSLYLESVLRRLTQDPKDNHEKIVLKFLNKFGGSVKPPVLFRNTQSMKVISKARSAMVAKLLGDFLENYKRDTEAYVDSFDHFGMIPSSAYNQFLTHAQESDLEAILTLHTNVTGIMPFLYNRCGLSVPPTPPIPSGLHGFLRALPSMVSSSGIAREVSKYDGYFRNIDKDYENVQEISIRPKSSRRF</sequence>
<dbReference type="PANTHER" id="PTHR12241:SF145">
    <property type="entry name" value="TUBULIN POLYGLUTAMYLASE TTLL5"/>
    <property type="match status" value="1"/>
</dbReference>
<protein>
    <recommendedName>
        <fullName evidence="6">Tubulin--tyrosine ligase-like protein 5</fullName>
    </recommendedName>
</protein>
<dbReference type="InterPro" id="IPR004344">
    <property type="entry name" value="TTL/TTLL_fam"/>
</dbReference>
<evidence type="ECO:0000313" key="10">
    <source>
        <dbReference type="Proteomes" id="UP000268350"/>
    </source>
</evidence>
<dbReference type="GO" id="GO:0000226">
    <property type="term" value="P:microtubule cytoskeleton organization"/>
    <property type="evidence" value="ECO:0007669"/>
    <property type="project" value="TreeGrafter"/>
</dbReference>
<comment type="similarity">
    <text evidence="1">Belongs to the tubulin--tyrosine ligase family.</text>
</comment>
<dbReference type="GO" id="GO:0070740">
    <property type="term" value="F:tubulin-glutamic acid ligase activity"/>
    <property type="evidence" value="ECO:0007669"/>
    <property type="project" value="TreeGrafter"/>
</dbReference>
<name>A0A3B0KC11_DROGU</name>
<gene>
    <name evidence="9" type="ORF">DGUA_6G018061</name>
</gene>
<dbReference type="Gene3D" id="3.30.470.20">
    <property type="entry name" value="ATP-grasp fold, B domain"/>
    <property type="match status" value="1"/>
</dbReference>
<evidence type="ECO:0000313" key="9">
    <source>
        <dbReference type="EMBL" id="SPP83236.1"/>
    </source>
</evidence>
<keyword evidence="4" id="KW-0547">Nucleotide-binding</keyword>
<proteinExistence type="inferred from homology"/>
<dbReference type="FunFam" id="3.30.470.20:FF:000009">
    <property type="entry name" value="tubulin polyglutamylase TTLL5 isoform X1"/>
    <property type="match status" value="1"/>
</dbReference>
<dbReference type="PANTHER" id="PTHR12241">
    <property type="entry name" value="TUBULIN POLYGLUTAMYLASE"/>
    <property type="match status" value="1"/>
</dbReference>
<feature type="region of interest" description="Disordered" evidence="8">
    <location>
        <begin position="569"/>
        <end position="600"/>
    </location>
</feature>
<dbReference type="GO" id="GO:0005524">
    <property type="term" value="F:ATP binding"/>
    <property type="evidence" value="ECO:0007669"/>
    <property type="project" value="UniProtKB-KW"/>
</dbReference>
<dbReference type="EMBL" id="OUUW01000007">
    <property type="protein sequence ID" value="SPP83236.1"/>
    <property type="molecule type" value="Genomic_DNA"/>
</dbReference>
<dbReference type="Pfam" id="PF03133">
    <property type="entry name" value="TTL"/>
    <property type="match status" value="1"/>
</dbReference>
<dbReference type="GO" id="GO:0005874">
    <property type="term" value="C:microtubule"/>
    <property type="evidence" value="ECO:0007669"/>
    <property type="project" value="UniProtKB-KW"/>
</dbReference>
<keyword evidence="2" id="KW-0436">Ligase</keyword>
<organism evidence="9 10">
    <name type="scientific">Drosophila guanche</name>
    <name type="common">Fruit fly</name>
    <dbReference type="NCBI Taxonomy" id="7266"/>
    <lineage>
        <taxon>Eukaryota</taxon>
        <taxon>Metazoa</taxon>
        <taxon>Ecdysozoa</taxon>
        <taxon>Arthropoda</taxon>
        <taxon>Hexapoda</taxon>
        <taxon>Insecta</taxon>
        <taxon>Pterygota</taxon>
        <taxon>Neoptera</taxon>
        <taxon>Endopterygota</taxon>
        <taxon>Diptera</taxon>
        <taxon>Brachycera</taxon>
        <taxon>Muscomorpha</taxon>
        <taxon>Ephydroidea</taxon>
        <taxon>Drosophilidae</taxon>
        <taxon>Drosophila</taxon>
        <taxon>Sophophora</taxon>
    </lineage>
</organism>
<dbReference type="STRING" id="7266.A0A3B0KC11"/>
<dbReference type="GO" id="GO:0015631">
    <property type="term" value="F:tubulin binding"/>
    <property type="evidence" value="ECO:0007669"/>
    <property type="project" value="TreeGrafter"/>
</dbReference>